<name>A0A9D2BDI2_9FIRM</name>
<dbReference type="EMBL" id="DXEQ01000100">
    <property type="protein sequence ID" value="HIX72058.1"/>
    <property type="molecule type" value="Genomic_DNA"/>
</dbReference>
<dbReference type="GO" id="GO:0140359">
    <property type="term" value="F:ABC-type transporter activity"/>
    <property type="evidence" value="ECO:0007669"/>
    <property type="project" value="InterPro"/>
</dbReference>
<dbReference type="InterPro" id="IPR008995">
    <property type="entry name" value="Mo/tungstate-bd_C_term_dom"/>
</dbReference>
<dbReference type="SMART" id="SM00382">
    <property type="entry name" value="AAA"/>
    <property type="match status" value="1"/>
</dbReference>
<dbReference type="Pfam" id="PF00005">
    <property type="entry name" value="ABC_tran"/>
    <property type="match status" value="1"/>
</dbReference>
<evidence type="ECO:0000313" key="6">
    <source>
        <dbReference type="Proteomes" id="UP000886805"/>
    </source>
</evidence>
<evidence type="ECO:0000259" key="4">
    <source>
        <dbReference type="PROSITE" id="PS50893"/>
    </source>
</evidence>
<evidence type="ECO:0000256" key="2">
    <source>
        <dbReference type="ARBA" id="ARBA00022741"/>
    </source>
</evidence>
<dbReference type="InterPro" id="IPR003439">
    <property type="entry name" value="ABC_transporter-like_ATP-bd"/>
</dbReference>
<keyword evidence="1" id="KW-0813">Transport</keyword>
<proteinExistence type="predicted"/>
<dbReference type="Gene3D" id="3.40.50.300">
    <property type="entry name" value="P-loop containing nucleotide triphosphate hydrolases"/>
    <property type="match status" value="1"/>
</dbReference>
<dbReference type="Proteomes" id="UP000886805">
    <property type="component" value="Unassembled WGS sequence"/>
</dbReference>
<dbReference type="Gene3D" id="2.40.50.140">
    <property type="entry name" value="Nucleic acid-binding proteins"/>
    <property type="match status" value="1"/>
</dbReference>
<sequence>MSFIEFKNVCKKYPGSDKNTVDNFNLDIEEKEFIAFVGPSGCGKSTTLRMMAGFEEITGGELYIDGKKVNEVAPRDRGISMVFQNYALYPHMTVEKNIGYGLKNMKMPADQIKKKVDWAINILGLEEYRYRKPKNLSGGQRQRVALGRAIVKNSKVFLMDEPLSNLDAKLRVSMRTEISKLHRQIGATTIYVTHDQVEAMTMADRIVIMKDGVIQQVGKPMELYDHPVNQFVAGFIGSPQMNFFNVTVDGGTVKFSDGNTIALSEGMQKKLNGRTGEMILGIRGEDIKLDAQNMDLNKDNAQSAVITDTEVMGNENNLYFSFGGAQAVARVSKYEISQIGDTIHFVFMPSKMHFFDRETGVNYTEL</sequence>
<evidence type="ECO:0000256" key="3">
    <source>
        <dbReference type="ARBA" id="ARBA00022840"/>
    </source>
</evidence>
<dbReference type="CDD" id="cd03301">
    <property type="entry name" value="ABC_MalK_N"/>
    <property type="match status" value="1"/>
</dbReference>
<dbReference type="InterPro" id="IPR027417">
    <property type="entry name" value="P-loop_NTPase"/>
</dbReference>
<dbReference type="PANTHER" id="PTHR43875">
    <property type="entry name" value="MALTODEXTRIN IMPORT ATP-BINDING PROTEIN MSMX"/>
    <property type="match status" value="1"/>
</dbReference>
<dbReference type="PROSITE" id="PS00211">
    <property type="entry name" value="ABC_TRANSPORTER_1"/>
    <property type="match status" value="1"/>
</dbReference>
<evidence type="ECO:0000313" key="5">
    <source>
        <dbReference type="EMBL" id="HIX72058.1"/>
    </source>
</evidence>
<evidence type="ECO:0000256" key="1">
    <source>
        <dbReference type="ARBA" id="ARBA00022448"/>
    </source>
</evidence>
<keyword evidence="2" id="KW-0547">Nucleotide-binding</keyword>
<organism evidence="5 6">
    <name type="scientific">Candidatus Anaerobutyricum stercoripullorum</name>
    <dbReference type="NCBI Taxonomy" id="2838456"/>
    <lineage>
        <taxon>Bacteria</taxon>
        <taxon>Bacillati</taxon>
        <taxon>Bacillota</taxon>
        <taxon>Clostridia</taxon>
        <taxon>Lachnospirales</taxon>
        <taxon>Lachnospiraceae</taxon>
        <taxon>Anaerobutyricum</taxon>
    </lineage>
</organism>
<reference evidence="5" key="2">
    <citation type="submission" date="2021-04" db="EMBL/GenBank/DDBJ databases">
        <authorList>
            <person name="Gilroy R."/>
        </authorList>
    </citation>
    <scope>NUCLEOTIDE SEQUENCE</scope>
    <source>
        <strain evidence="5">ChiSxjej3B15-1167</strain>
    </source>
</reference>
<gene>
    <name evidence="5" type="primary">ugpC</name>
    <name evidence="5" type="ORF">H9849_03455</name>
</gene>
<dbReference type="SUPFAM" id="SSF52540">
    <property type="entry name" value="P-loop containing nucleoside triphosphate hydrolases"/>
    <property type="match status" value="1"/>
</dbReference>
<dbReference type="GO" id="GO:0055052">
    <property type="term" value="C:ATP-binding cassette (ABC) transporter complex, substrate-binding subunit-containing"/>
    <property type="evidence" value="ECO:0007669"/>
    <property type="project" value="TreeGrafter"/>
</dbReference>
<dbReference type="InterPro" id="IPR047641">
    <property type="entry name" value="ABC_transpr_MalK/UgpC-like"/>
</dbReference>
<feature type="domain" description="ABC transporter" evidence="4">
    <location>
        <begin position="4"/>
        <end position="236"/>
    </location>
</feature>
<reference evidence="5" key="1">
    <citation type="journal article" date="2021" name="PeerJ">
        <title>Extensive microbial diversity within the chicken gut microbiome revealed by metagenomics and culture.</title>
        <authorList>
            <person name="Gilroy R."/>
            <person name="Ravi A."/>
            <person name="Getino M."/>
            <person name="Pursley I."/>
            <person name="Horton D.L."/>
            <person name="Alikhan N.F."/>
            <person name="Baker D."/>
            <person name="Gharbi K."/>
            <person name="Hall N."/>
            <person name="Watson M."/>
            <person name="Adriaenssens E.M."/>
            <person name="Foster-Nyarko E."/>
            <person name="Jarju S."/>
            <person name="Secka A."/>
            <person name="Antonio M."/>
            <person name="Oren A."/>
            <person name="Chaudhuri R.R."/>
            <person name="La Ragione R."/>
            <person name="Hildebrand F."/>
            <person name="Pallen M.J."/>
        </authorList>
    </citation>
    <scope>NUCLEOTIDE SEQUENCE</scope>
    <source>
        <strain evidence="5">ChiSxjej3B15-1167</strain>
    </source>
</reference>
<dbReference type="SUPFAM" id="SSF50331">
    <property type="entry name" value="MOP-like"/>
    <property type="match status" value="1"/>
</dbReference>
<dbReference type="GO" id="GO:0008643">
    <property type="term" value="P:carbohydrate transport"/>
    <property type="evidence" value="ECO:0007669"/>
    <property type="project" value="InterPro"/>
</dbReference>
<accession>A0A9D2BDI2</accession>
<dbReference type="InterPro" id="IPR015855">
    <property type="entry name" value="ABC_transpr_MalK-like"/>
</dbReference>
<dbReference type="AlphaFoldDB" id="A0A9D2BDI2"/>
<dbReference type="NCBIfam" id="NF008653">
    <property type="entry name" value="PRK11650.1"/>
    <property type="match status" value="1"/>
</dbReference>
<dbReference type="InterPro" id="IPR017871">
    <property type="entry name" value="ABC_transporter-like_CS"/>
</dbReference>
<comment type="caution">
    <text evidence="5">The sequence shown here is derived from an EMBL/GenBank/DDBJ whole genome shotgun (WGS) entry which is preliminary data.</text>
</comment>
<keyword evidence="3 5" id="KW-0067">ATP-binding</keyword>
<dbReference type="PANTHER" id="PTHR43875:SF1">
    <property type="entry name" value="OSMOPROTECTIVE COMPOUNDS UPTAKE ATP-BINDING PROTEIN GGTA"/>
    <property type="match status" value="1"/>
</dbReference>
<dbReference type="FunFam" id="3.40.50.300:FF:000042">
    <property type="entry name" value="Maltose/maltodextrin ABC transporter, ATP-binding protein"/>
    <property type="match status" value="1"/>
</dbReference>
<dbReference type="InterPro" id="IPR003593">
    <property type="entry name" value="AAA+_ATPase"/>
</dbReference>
<dbReference type="Gene3D" id="2.40.50.100">
    <property type="match status" value="1"/>
</dbReference>
<dbReference type="GO" id="GO:0016887">
    <property type="term" value="F:ATP hydrolysis activity"/>
    <property type="evidence" value="ECO:0007669"/>
    <property type="project" value="InterPro"/>
</dbReference>
<protein>
    <submittedName>
        <fullName evidence="5">Sn-glycerol-3-phosphate ABC transporter ATP-binding protein UgpC</fullName>
    </submittedName>
</protein>
<dbReference type="Pfam" id="PF17912">
    <property type="entry name" value="OB_MalK"/>
    <property type="match status" value="1"/>
</dbReference>
<dbReference type="PROSITE" id="PS50893">
    <property type="entry name" value="ABC_TRANSPORTER_2"/>
    <property type="match status" value="1"/>
</dbReference>
<dbReference type="GO" id="GO:0005524">
    <property type="term" value="F:ATP binding"/>
    <property type="evidence" value="ECO:0007669"/>
    <property type="project" value="UniProtKB-KW"/>
</dbReference>
<dbReference type="InterPro" id="IPR012340">
    <property type="entry name" value="NA-bd_OB-fold"/>
</dbReference>
<dbReference type="InterPro" id="IPR040582">
    <property type="entry name" value="OB_MalK-like"/>
</dbReference>